<accession>A0A1C3JKQ0</accession>
<dbReference type="EMBL" id="FLQZ01000176">
    <property type="protein sequence ID" value="SBT15679.1"/>
    <property type="molecule type" value="Genomic_DNA"/>
</dbReference>
<dbReference type="Gene3D" id="1.10.443.10">
    <property type="entry name" value="Intergrase catalytic core"/>
    <property type="match status" value="1"/>
</dbReference>
<dbReference type="GO" id="GO:0006310">
    <property type="term" value="P:DNA recombination"/>
    <property type="evidence" value="ECO:0007669"/>
    <property type="project" value="UniProtKB-KW"/>
</dbReference>
<evidence type="ECO:0000313" key="3">
    <source>
        <dbReference type="Proteomes" id="UP000092819"/>
    </source>
</evidence>
<dbReference type="GO" id="GO:0003677">
    <property type="term" value="F:DNA binding"/>
    <property type="evidence" value="ECO:0007669"/>
    <property type="project" value="InterPro"/>
</dbReference>
<dbReference type="InterPro" id="IPR011010">
    <property type="entry name" value="DNA_brk_join_enz"/>
</dbReference>
<name>A0A1C3JKQ0_9VIBR</name>
<dbReference type="Proteomes" id="UP000092819">
    <property type="component" value="Unassembled WGS sequence"/>
</dbReference>
<protein>
    <recommendedName>
        <fullName evidence="4">Phage integrase family protein</fullName>
    </recommendedName>
</protein>
<keyword evidence="1" id="KW-0233">DNA recombination</keyword>
<dbReference type="SUPFAM" id="SSF56349">
    <property type="entry name" value="DNA breaking-rejoining enzymes"/>
    <property type="match status" value="1"/>
</dbReference>
<evidence type="ECO:0000256" key="1">
    <source>
        <dbReference type="ARBA" id="ARBA00023172"/>
    </source>
</evidence>
<gene>
    <name evidence="2" type="ORF">VCE7224_04484</name>
</gene>
<dbReference type="InterPro" id="IPR013762">
    <property type="entry name" value="Integrase-like_cat_sf"/>
</dbReference>
<reference evidence="3" key="1">
    <citation type="submission" date="2016-06" db="EMBL/GenBank/DDBJ databases">
        <authorList>
            <person name="Rodrigo-Torres L."/>
            <person name="Arahal D.R."/>
        </authorList>
    </citation>
    <scope>NUCLEOTIDE SEQUENCE [LARGE SCALE GENOMIC DNA]</scope>
    <source>
        <strain evidence="3">CECT 7224</strain>
    </source>
</reference>
<evidence type="ECO:0000313" key="2">
    <source>
        <dbReference type="EMBL" id="SBT15679.1"/>
    </source>
</evidence>
<evidence type="ECO:0008006" key="4">
    <source>
        <dbReference type="Google" id="ProtNLM"/>
    </source>
</evidence>
<dbReference type="RefSeq" id="WP_065677799.1">
    <property type="nucleotide sequence ID" value="NZ_AP025464.1"/>
</dbReference>
<organism evidence="2 3">
    <name type="scientific">Vibrio celticus</name>
    <dbReference type="NCBI Taxonomy" id="446372"/>
    <lineage>
        <taxon>Bacteria</taxon>
        <taxon>Pseudomonadati</taxon>
        <taxon>Pseudomonadota</taxon>
        <taxon>Gammaproteobacteria</taxon>
        <taxon>Vibrionales</taxon>
        <taxon>Vibrionaceae</taxon>
        <taxon>Vibrio</taxon>
    </lineage>
</organism>
<proteinExistence type="predicted"/>
<sequence>MDSVFGSACKVSAYKFSRWDKYANKHIEGLKSALLDAIKSGDLKSLYDFPILVGDNGKILISFKDNIWGFRKYLKESKFDNLYLANMKFTSVDAIDDDFYSIITTLPSQMRDEIKVFMLYSLFLERKKPIKIDSVYNYTQELKNLLMELSDFGIRSFSELTSRKLREAIDNGFVEINKKKIGVINLFSKMEDIPFRPQDAGSYINKNFPEVNKSEVEQHCVIPLSVYKTLIDEAEEVIDNYYNHRIEIQNKIRHIQTLQFEETQRYIHEMRIGVRIPSANYDKKTYKSLMNHFKMNGIDFVDNYKDGESWVDIYNAFNPNIKSFDIMPHAYKPSTISYDLNLSFHRFSGLKEFKKFLYQIDAACRFMVQAMSGMRTDELYRIHSEYGLQSTTVQGQLIYLLTTRQSKIVKGKNSINDVYVTSKFGAKAYQLMNAIHQPLREFFTEDKHRFFGSHQKWSHNIPQTKAADKVARWARGVITQKHGGLTSEDLKQLNISDPSRRVNTELGAVYHFNVHQLRRSLAYYLIGYELLSYPQLKQQLSHFSLAMTKWYARNAKSYARFYRETEEERLEQQANLMVRIYNKIANKERVGGGKAKLVSDNLAQRGVNHFVEGTGDRLLSKAYWKRTLRKKTQHVHAIAPAMYCTNNKCSMRIAIDLSDCLDCEFDFIEFAQYAEQIRIAAQRDLLIAEELGELSPSYAAKAVVQIKSAEKLMKELNVDYTEYQPTDAVKNILINIKSII</sequence>
<dbReference type="AlphaFoldDB" id="A0A1C3JKQ0"/>
<dbReference type="GO" id="GO:0015074">
    <property type="term" value="P:DNA integration"/>
    <property type="evidence" value="ECO:0007669"/>
    <property type="project" value="InterPro"/>
</dbReference>
<keyword evidence="3" id="KW-1185">Reference proteome</keyword>